<dbReference type="InterPro" id="IPR043129">
    <property type="entry name" value="ATPase_NBD"/>
</dbReference>
<accession>A0AAU7W3S6</accession>
<dbReference type="InterPro" id="IPR000600">
    <property type="entry name" value="ROK"/>
</dbReference>
<dbReference type="Gene3D" id="3.30.420.40">
    <property type="match status" value="2"/>
</dbReference>
<dbReference type="InterPro" id="IPR036390">
    <property type="entry name" value="WH_DNA-bd_sf"/>
</dbReference>
<name>A0AAU7W3S6_9MICO</name>
<dbReference type="PANTHER" id="PTHR18964">
    <property type="entry name" value="ROK (REPRESSOR, ORF, KINASE) FAMILY"/>
    <property type="match status" value="1"/>
</dbReference>
<dbReference type="AlphaFoldDB" id="A0AAU7W3S6"/>
<dbReference type="RefSeq" id="WP_350353224.1">
    <property type="nucleotide sequence ID" value="NZ_CP158357.1"/>
</dbReference>
<organism evidence="3">
    <name type="scientific">Microbacterium sp. A8/3-1</name>
    <dbReference type="NCBI Taxonomy" id="3160749"/>
    <lineage>
        <taxon>Bacteria</taxon>
        <taxon>Bacillati</taxon>
        <taxon>Actinomycetota</taxon>
        <taxon>Actinomycetes</taxon>
        <taxon>Micrococcales</taxon>
        <taxon>Microbacteriaceae</taxon>
        <taxon>Microbacterium</taxon>
    </lineage>
</organism>
<dbReference type="Gene3D" id="1.10.10.10">
    <property type="entry name" value="Winged helix-like DNA-binding domain superfamily/Winged helix DNA-binding domain"/>
    <property type="match status" value="1"/>
</dbReference>
<dbReference type="SUPFAM" id="SSF53067">
    <property type="entry name" value="Actin-like ATPase domain"/>
    <property type="match status" value="1"/>
</dbReference>
<sequence>MTKSSAPPPAATTAWPRLNHGERETLREVLIHGPLPRAEIARRLGVSRASLTRVTRSLLEHGLIIEGATEQRAWTGRPSELFDIAPTARHFFGVKLTGDTIFAAVIDLGAHEVATVEEALTSRDVADVVKRITAIYTELSGAFDDIVAGGVCVAGDLTQDRKLVVDSPFLGWKDVPLARILTDELGIPMATENDVRALTATEHWFGAGAGCSSLALITVGAGIGFGFVIDDRLVAGHHGRAGRLEHLRIDDAGPFCPEGHRGCASVYLTNESIVRSLNGAAADYTEAVELARGGHPAALRAFRDAGTALGTLIATAANGIDPQKIILTGDGLPVWEIAEPEIRAAIDEVLSAGSEPLELDVQPFQFNEWARAAAVLGIRTVLRF</sequence>
<dbReference type="PANTHER" id="PTHR18964:SF149">
    <property type="entry name" value="BIFUNCTIONAL UDP-N-ACETYLGLUCOSAMINE 2-EPIMERASE_N-ACETYLMANNOSAMINE KINASE"/>
    <property type="match status" value="1"/>
</dbReference>
<gene>
    <name evidence="3" type="ORF">ABS642_10115</name>
</gene>
<proteinExistence type="inferred from homology"/>
<dbReference type="SUPFAM" id="SSF46785">
    <property type="entry name" value="Winged helix' DNA-binding domain"/>
    <property type="match status" value="1"/>
</dbReference>
<dbReference type="GO" id="GO:0003700">
    <property type="term" value="F:DNA-binding transcription factor activity"/>
    <property type="evidence" value="ECO:0007669"/>
    <property type="project" value="InterPro"/>
</dbReference>
<evidence type="ECO:0000259" key="2">
    <source>
        <dbReference type="Pfam" id="PF01047"/>
    </source>
</evidence>
<dbReference type="InterPro" id="IPR036388">
    <property type="entry name" value="WH-like_DNA-bd_sf"/>
</dbReference>
<dbReference type="Pfam" id="PF00480">
    <property type="entry name" value="ROK"/>
    <property type="match status" value="1"/>
</dbReference>
<protein>
    <submittedName>
        <fullName evidence="3">ROK family transcriptional regulator</fullName>
    </submittedName>
</protein>
<dbReference type="Pfam" id="PF01047">
    <property type="entry name" value="MarR"/>
    <property type="match status" value="1"/>
</dbReference>
<comment type="similarity">
    <text evidence="1">Belongs to the ROK (NagC/XylR) family.</text>
</comment>
<feature type="domain" description="HTH marR-type" evidence="2">
    <location>
        <begin position="18"/>
        <end position="64"/>
    </location>
</feature>
<evidence type="ECO:0000313" key="3">
    <source>
        <dbReference type="EMBL" id="XBX80422.1"/>
    </source>
</evidence>
<evidence type="ECO:0000256" key="1">
    <source>
        <dbReference type="ARBA" id="ARBA00006479"/>
    </source>
</evidence>
<dbReference type="InterPro" id="IPR000835">
    <property type="entry name" value="HTH_MarR-typ"/>
</dbReference>
<dbReference type="EMBL" id="CP158357">
    <property type="protein sequence ID" value="XBX80422.1"/>
    <property type="molecule type" value="Genomic_DNA"/>
</dbReference>
<reference evidence="3" key="1">
    <citation type="submission" date="2024-06" db="EMBL/GenBank/DDBJ databases">
        <title>Draft genome sequence of Microbacterium sp. strain A8/3-1, isolated from Oxytropis tragacanthoides Fisch. ex DC. Root nodules in the Altai region of Russia.</title>
        <authorList>
            <person name="Sazanova A."/>
            <person name="Guro P."/>
            <person name="Kuznetsova I."/>
            <person name="Belimov A."/>
            <person name="Safronova V."/>
        </authorList>
    </citation>
    <scope>NUCLEOTIDE SEQUENCE</scope>
    <source>
        <strain evidence="3">A8/3-1</strain>
    </source>
</reference>